<sequence>MAKKKTKLPLAYKPVGFVLGWVGGALAGKAFRATWKAIRHEDDAPDALDRDRKWGEVLLAAALQGAIFAVVRSAVDRGGATVIERSTGVWPSSDSHGRD</sequence>
<protein>
    <submittedName>
        <fullName evidence="1">DUF4235 domain-containing protein</fullName>
    </submittedName>
</protein>
<dbReference type="AlphaFoldDB" id="A0A5N8W732"/>
<reference evidence="1 2" key="1">
    <citation type="submission" date="2019-07" db="EMBL/GenBank/DDBJ databases">
        <title>New species of Amycolatopsis and Streptomyces.</title>
        <authorList>
            <person name="Duangmal K."/>
            <person name="Teo W.F.A."/>
            <person name="Lipun K."/>
        </authorList>
    </citation>
    <scope>NUCLEOTIDE SEQUENCE [LARGE SCALE GENOMIC DNA]</scope>
    <source>
        <strain evidence="1 2">TISTR 2346</strain>
    </source>
</reference>
<keyword evidence="2" id="KW-1185">Reference proteome</keyword>
<accession>A0A5N8W732</accession>
<dbReference type="InterPro" id="IPR025329">
    <property type="entry name" value="DUF4235"/>
</dbReference>
<dbReference type="Proteomes" id="UP000326979">
    <property type="component" value="Unassembled WGS sequence"/>
</dbReference>
<proteinExistence type="predicted"/>
<dbReference type="RefSeq" id="WP_322723809.1">
    <property type="nucleotide sequence ID" value="NZ_BAABEQ010000155.1"/>
</dbReference>
<organism evidence="1 2">
    <name type="scientific">Streptomyces phyllanthi</name>
    <dbReference type="NCBI Taxonomy" id="1803180"/>
    <lineage>
        <taxon>Bacteria</taxon>
        <taxon>Bacillati</taxon>
        <taxon>Actinomycetota</taxon>
        <taxon>Actinomycetes</taxon>
        <taxon>Kitasatosporales</taxon>
        <taxon>Streptomycetaceae</taxon>
        <taxon>Streptomyces</taxon>
    </lineage>
</organism>
<comment type="caution">
    <text evidence="1">The sequence shown here is derived from an EMBL/GenBank/DDBJ whole genome shotgun (WGS) entry which is preliminary data.</text>
</comment>
<dbReference type="Pfam" id="PF14019">
    <property type="entry name" value="DUF4235"/>
    <property type="match status" value="1"/>
</dbReference>
<evidence type="ECO:0000313" key="2">
    <source>
        <dbReference type="Proteomes" id="UP000326979"/>
    </source>
</evidence>
<name>A0A5N8W732_9ACTN</name>
<evidence type="ECO:0000313" key="1">
    <source>
        <dbReference type="EMBL" id="MPY43099.1"/>
    </source>
</evidence>
<dbReference type="EMBL" id="VJZE01000199">
    <property type="protein sequence ID" value="MPY43099.1"/>
    <property type="molecule type" value="Genomic_DNA"/>
</dbReference>
<gene>
    <name evidence="1" type="ORF">FNH04_25275</name>
</gene>